<sequence length="2712" mass="292566">MWRDEDCNDFSLKVVFPKGFQQISGNYTDFIDVHLSEEKPYQDFKIRGVFFRPDSIATFMVLKGPIGSDANTIFVKKKEFEIFVDGNISNSESLVVSKSEHSVMDNCGVNPPEISVYPKFFLNGQNVTLSAYQCNGTVVWSDGTEGAYISTYPTQTTTYTATCTENGCTSNASLPQTITLTTDCNLATIGSPYVDSGNAITSFITSPNDLITLSSSGFSCTEGQLVWSTGDTSPTINVQPTISTTYKLYCKFGTCLSKDFIEYKVFVKCNSVTPPILQIINEGGPNIPVYTIVGNNCSGTINWFRKDGLDNYFWLNTIYYGFVEGNNTLRNVTYGEYRAICVEGDCSSDFSQSFIVDAVNAPPPPLSSNCPLFSITSLPSPSSETPLRCGENLLLNISGCKEGSLKEILIRTYGLQNDKTTYISSYSNTVVVPSLSNLSPPNPSFSDYYYIATRIGCENTCNTITRYSYNWIRVNPFDNLKLTVNTPSVQCAGGATTLKANENCGGTFEWSNGMVGQSISVSPTVTTSYQVKCVSPNCNNPWSDPVTITVDPNVSAPSSPTIVSDNQYYSIGGLHPVRLDATGCTDGTIYWSDGDVGFTTRWVRPSVTTTYTAKCSKNGCLSQPSNAILIQVCGISNPPVLTSNKTQTDFCNDRSVLFTISGCSSGGLYIQQYHLNGNLKQGAFTSSNTEFYDYPTNSTIYKVRCINDGCESALSNPITVTVEGTPDTPAFTEPQTICSGQNAVITITNCSNGLLEWYSSDQGLDTPVQVGGNTYTTPIINLPNGIEVQYKYYYAKCTVNDCNTGINGTILTIANPLPPAITIDQATLCVNNGGGTVLRATGCIDGQIIWSNASIGNIIAVNTPAATTTYTAVCKIGNCQSPTSNIATLTILPLPTIPTLSASKINVCPGGSTAITASGCTGNVSWSNGAIGISQTVTLTTETSYSAKCVNSCGESAFSLPITISVAPLSPPVISANISTICYSDINPPSATLTATGCVGTVEWSTNQIGNSINVYPSTSTNYTAVCKLEGCISTTSNVQQVTVITVPLAPSLTSDKNNICVGSGDNVTLTAAGCNGTLKWYINGTLVAGSTAVRTFTPTATTNYQTTCSNQCGESVKSVAKTITLTPIPARPTLASQKANVCVGESTILNATGCTGIISWSGGGILASGPSVSVAPTSPTTYSAQCTVDGCTSVNSIATITIGILTNTNPSMVSILSDVCPGTPVELFVYGCTGTISWKNLVTNAVTTTTTNSTTFVINSSTSYEASCQGTCSTVTTNALGINTFVQPTPPVVSAINNLTTICEGTTTTLQATNCVGDVIWSTGFTGNQLLVSSAGNYSAKCVSFEGCLSIFSNIVSITTKAPITNLTATSDGPKKVGETINFSSTVTPVGTYTYSWAGPNNFVSAVASPTILNAQLNMGGVYTVTVNDGVCLPSTATVDVSISDPFCNCTVCDQPTNITNNPTANPNISYKNYHNVVENYYLKPTTTIPTGNFEISQTISYLDGLGRPLQAISNGTSPLGKDMVQPYQYDALGRITKTFLPYATTQTANNGAYRPNALTPANYATSEQSTFYSSLKTDGVAYAEVKLEESPIQKLLQQGNVGSSWQIGDQATAKTVKADYRHNTATDGNIKKVTFDYANATNPWKVANYAVNELMIVETKDELNRRVETFTDVLGQTVCKKVYNGAEVLITYTAFDDFGRVRLIFPPRAADNLASVATNINPKTNASYKDLIYWYEYDARGRIITKKVASTASTNDATSISIQGEEEYVYNNIDQVVLYRNGMHKPKRQWLYTKYDELGRVVSTGLFTISSASNAVYNNRTKLQTLVNTTFVTAKYGNAAFPTSAGFNATGAISTNVVDGSTTVGTTLAYTYNYYDGYTNSVFTGKTTTLAVTQLTLAAQKTNVIGKLTGTQEAVLLPTGSAAVNNNVPLTIYYYDKFGRAIQTRATNHTNTATEDIASSQFDFVGRVEKTFTETKFRTGTSTQITTTQVLVSQTYDLGSRVKTVCQQINGGKKEPVGRYAYNEIGELREKTLGCDIQKVVFDTDIHGWLKSINDPATLFNEKKFFGMKLDYDFDGTIKSQEWGTLPQLDATAAQTPPVRKYTYTYDGINRLKTAIYTGGFAGEKYDIDNLNYDKNGNITSLRRTINGVVQDNLSYLYATNNDLLASVNEGTGGLSDATKPWFRNGFTGTATIGTGSDYTYDWAGNLTKDANKKITAISYNALNLVESMTFVVSGVTTNVRYTYTGSGSKIRKENHDTKKIEYVAGLVYTNAVIEFVPTPEGRALLPVAGSSNTDWRYEYQITDHLGNLRMAFRCGDPKRDANNNIIGLLGPIVTQENHYDPWGINLQGIEKTGTPDDWFQFNGGAEKSLSPEGIAEYETDFRLFDPQIGRFKAVDPLAAMTSSINPFQFGFNNPVMFNDPSGLFPYASSSSGGGGGLTGIIVGLIANKIEGLGEVLNTINAFSAGSEMLKSVGDEWKRTESNQDLPPHTQPLTYDLLQKIAKEKGITTAEGIGNFWDKIVKEAYKDLGKQKEFQSKIRQAKVRPDVVLSKEGVNLETGEVKSFVDNIFIEAKAPAKGYIDGDCCYNNPKQLEAMFEVLSRNNAAGYGVAHFVLVTPYDTDIDPFNIVNEIFGQTPTQLRDLAGQYGVNLHQQFPVLINGTIVQLSPLPMPRATFFGKTSQMFRNLRKGNRPSNPYIDFTNLRDVNILKL</sequence>
<dbReference type="Pfam" id="PF20041">
    <property type="entry name" value="DUF6443"/>
    <property type="match status" value="1"/>
</dbReference>
<dbReference type="Gene3D" id="2.180.10.10">
    <property type="entry name" value="RHS repeat-associated core"/>
    <property type="match status" value="1"/>
</dbReference>
<dbReference type="InterPro" id="IPR013783">
    <property type="entry name" value="Ig-like_fold"/>
</dbReference>
<keyword evidence="3" id="KW-1185">Reference proteome</keyword>
<feature type="domain" description="DUF6443" evidence="1">
    <location>
        <begin position="1490"/>
        <end position="1617"/>
    </location>
</feature>
<dbReference type="InterPro" id="IPR045619">
    <property type="entry name" value="DUF6443"/>
</dbReference>
<reference evidence="2" key="1">
    <citation type="journal article" date="2014" name="Int. J. Syst. Evol. Microbiol.">
        <title>Complete genome sequence of Corynebacterium casei LMG S-19264T (=DSM 44701T), isolated from a smear-ripened cheese.</title>
        <authorList>
            <consortium name="US DOE Joint Genome Institute (JGI-PGF)"/>
            <person name="Walter F."/>
            <person name="Albersmeier A."/>
            <person name="Kalinowski J."/>
            <person name="Ruckert C."/>
        </authorList>
    </citation>
    <scope>NUCLEOTIDE SEQUENCE</scope>
    <source>
        <strain evidence="2">CGMCC 1.15958</strain>
    </source>
</reference>
<protein>
    <recommendedName>
        <fullName evidence="1">DUF6443 domain-containing protein</fullName>
    </recommendedName>
</protein>
<dbReference type="NCBIfam" id="TIGR03696">
    <property type="entry name" value="Rhs_assc_core"/>
    <property type="match status" value="1"/>
</dbReference>
<name>A0A916YIA2_9BACT</name>
<organism evidence="2 3">
    <name type="scientific">Emticicia aquatilis</name>
    <dbReference type="NCBI Taxonomy" id="1537369"/>
    <lineage>
        <taxon>Bacteria</taxon>
        <taxon>Pseudomonadati</taxon>
        <taxon>Bacteroidota</taxon>
        <taxon>Cytophagia</taxon>
        <taxon>Cytophagales</taxon>
        <taxon>Leadbetterellaceae</taxon>
        <taxon>Emticicia</taxon>
    </lineage>
</organism>
<evidence type="ECO:0000259" key="1">
    <source>
        <dbReference type="Pfam" id="PF20041"/>
    </source>
</evidence>
<dbReference type="InterPro" id="IPR022385">
    <property type="entry name" value="Rhs_assc_core"/>
</dbReference>
<evidence type="ECO:0000313" key="2">
    <source>
        <dbReference type="EMBL" id="GGD45914.1"/>
    </source>
</evidence>
<comment type="caution">
    <text evidence="2">The sequence shown here is derived from an EMBL/GenBank/DDBJ whole genome shotgun (WGS) entry which is preliminary data.</text>
</comment>
<dbReference type="Proteomes" id="UP000609064">
    <property type="component" value="Unassembled WGS sequence"/>
</dbReference>
<evidence type="ECO:0000313" key="3">
    <source>
        <dbReference type="Proteomes" id="UP000609064"/>
    </source>
</evidence>
<dbReference type="Gene3D" id="2.60.40.10">
    <property type="entry name" value="Immunoglobulins"/>
    <property type="match status" value="1"/>
</dbReference>
<proteinExistence type="predicted"/>
<dbReference type="EMBL" id="BMKK01000001">
    <property type="protein sequence ID" value="GGD45914.1"/>
    <property type="molecule type" value="Genomic_DNA"/>
</dbReference>
<accession>A0A916YIA2</accession>
<gene>
    <name evidence="2" type="ORF">GCM10011514_07380</name>
</gene>
<reference evidence="2" key="2">
    <citation type="submission" date="2020-09" db="EMBL/GenBank/DDBJ databases">
        <authorList>
            <person name="Sun Q."/>
            <person name="Zhou Y."/>
        </authorList>
    </citation>
    <scope>NUCLEOTIDE SEQUENCE</scope>
    <source>
        <strain evidence="2">CGMCC 1.15958</strain>
    </source>
</reference>